<dbReference type="Gene3D" id="1.10.287.110">
    <property type="entry name" value="DnaJ domain"/>
    <property type="match status" value="1"/>
</dbReference>
<evidence type="ECO:0000313" key="2">
    <source>
        <dbReference type="EMBL" id="RZB42103.1"/>
    </source>
</evidence>
<name>A0A445EZV4_GLYSO</name>
<keyword evidence="3" id="KW-1185">Reference proteome</keyword>
<proteinExistence type="predicted"/>
<gene>
    <name evidence="2" type="ORF">D0Y65_052899</name>
</gene>
<dbReference type="InterPro" id="IPR001623">
    <property type="entry name" value="DnaJ_domain"/>
</dbReference>
<evidence type="ECO:0000313" key="3">
    <source>
        <dbReference type="Proteomes" id="UP000289340"/>
    </source>
</evidence>
<feature type="domain" description="J" evidence="1">
    <location>
        <begin position="60"/>
        <end position="109"/>
    </location>
</feature>
<dbReference type="PRINTS" id="PR00625">
    <property type="entry name" value="JDOMAIN"/>
</dbReference>
<dbReference type="EMBL" id="QZWG01000020">
    <property type="protein sequence ID" value="RZB42103.1"/>
    <property type="molecule type" value="Genomic_DNA"/>
</dbReference>
<organism evidence="2 3">
    <name type="scientific">Glycine soja</name>
    <name type="common">Wild soybean</name>
    <dbReference type="NCBI Taxonomy" id="3848"/>
    <lineage>
        <taxon>Eukaryota</taxon>
        <taxon>Viridiplantae</taxon>
        <taxon>Streptophyta</taxon>
        <taxon>Embryophyta</taxon>
        <taxon>Tracheophyta</taxon>
        <taxon>Spermatophyta</taxon>
        <taxon>Magnoliopsida</taxon>
        <taxon>eudicotyledons</taxon>
        <taxon>Gunneridae</taxon>
        <taxon>Pentapetalae</taxon>
        <taxon>rosids</taxon>
        <taxon>fabids</taxon>
        <taxon>Fabales</taxon>
        <taxon>Fabaceae</taxon>
        <taxon>Papilionoideae</taxon>
        <taxon>50 kb inversion clade</taxon>
        <taxon>NPAAA clade</taxon>
        <taxon>indigoferoid/millettioid clade</taxon>
        <taxon>Phaseoleae</taxon>
        <taxon>Glycine</taxon>
        <taxon>Glycine subgen. Soja</taxon>
    </lineage>
</organism>
<reference evidence="2 3" key="1">
    <citation type="submission" date="2018-09" db="EMBL/GenBank/DDBJ databases">
        <title>A high-quality reference genome of wild soybean provides a powerful tool to mine soybean genomes.</title>
        <authorList>
            <person name="Xie M."/>
            <person name="Chung C.Y.L."/>
            <person name="Li M.-W."/>
            <person name="Wong F.-L."/>
            <person name="Chan T.-F."/>
            <person name="Lam H.-M."/>
        </authorList>
    </citation>
    <scope>NUCLEOTIDE SEQUENCE [LARGE SCALE GENOMIC DNA]</scope>
    <source>
        <strain evidence="3">cv. W05</strain>
        <tissue evidence="2">Hypocotyl of etiolated seedlings</tissue>
    </source>
</reference>
<dbReference type="SUPFAM" id="SSF46565">
    <property type="entry name" value="Chaperone J-domain"/>
    <property type="match status" value="1"/>
</dbReference>
<sequence>MAEAESEALRLKAMAESKFKGSNNNAKSALKYAKRAHRLCPHLTGVSETVAALSVLAAPDWYRALGVEPFASSSVIRRQYKKLALLLHPDKNPHVASEEAFKLLDEALD</sequence>
<dbReference type="SMART" id="SM00271">
    <property type="entry name" value="DnaJ"/>
    <property type="match status" value="1"/>
</dbReference>
<evidence type="ECO:0000259" key="1">
    <source>
        <dbReference type="PROSITE" id="PS50076"/>
    </source>
</evidence>
<accession>A0A445EZV4</accession>
<dbReference type="PROSITE" id="PS50076">
    <property type="entry name" value="DNAJ_2"/>
    <property type="match status" value="1"/>
</dbReference>
<dbReference type="CDD" id="cd06257">
    <property type="entry name" value="DnaJ"/>
    <property type="match status" value="1"/>
</dbReference>
<protein>
    <recommendedName>
        <fullName evidence="1">J domain-containing protein</fullName>
    </recommendedName>
</protein>
<dbReference type="Proteomes" id="UP000289340">
    <property type="component" value="Chromosome 20"/>
</dbReference>
<comment type="caution">
    <text evidence="2">The sequence shown here is derived from an EMBL/GenBank/DDBJ whole genome shotgun (WGS) entry which is preliminary data.</text>
</comment>
<dbReference type="AlphaFoldDB" id="A0A445EZV4"/>
<dbReference type="Pfam" id="PF00226">
    <property type="entry name" value="DnaJ"/>
    <property type="match status" value="1"/>
</dbReference>
<dbReference type="PANTHER" id="PTHR44137">
    <property type="entry name" value="BNAC03G44070D PROTEIN"/>
    <property type="match status" value="1"/>
</dbReference>
<dbReference type="PANTHER" id="PTHR44137:SF24">
    <property type="entry name" value="DNAJ HEAT SHOCK N-TERMINAL DOMAIN-CONTAINING PROTEIN"/>
    <property type="match status" value="1"/>
</dbReference>
<dbReference type="SMR" id="A0A445EZV4"/>
<dbReference type="InterPro" id="IPR036869">
    <property type="entry name" value="J_dom_sf"/>
</dbReference>